<evidence type="ECO:0000313" key="3">
    <source>
        <dbReference type="EMBL" id="KAK4456555.1"/>
    </source>
</evidence>
<reference evidence="3" key="2">
    <citation type="submission" date="2023-06" db="EMBL/GenBank/DDBJ databases">
        <authorList>
            <consortium name="Lawrence Berkeley National Laboratory"/>
            <person name="Mondo S.J."/>
            <person name="Hensen N."/>
            <person name="Bonometti L."/>
            <person name="Westerberg I."/>
            <person name="Brannstrom I.O."/>
            <person name="Guillou S."/>
            <person name="Cros-Aarteil S."/>
            <person name="Calhoun S."/>
            <person name="Haridas S."/>
            <person name="Kuo A."/>
            <person name="Pangilinan J."/>
            <person name="Riley R."/>
            <person name="Labutti K."/>
            <person name="Andreopoulos B."/>
            <person name="Lipzen A."/>
            <person name="Chen C."/>
            <person name="Yanf M."/>
            <person name="Daum C."/>
            <person name="Ng V."/>
            <person name="Clum A."/>
            <person name="Steindorff A."/>
            <person name="Ohm R."/>
            <person name="Martin F."/>
            <person name="Silar P."/>
            <person name="Natvig D."/>
            <person name="Lalanne C."/>
            <person name="Gautier V."/>
            <person name="Ament-Velasquez S.L."/>
            <person name="Kruys A."/>
            <person name="Hutchinson M.I."/>
            <person name="Powell A.J."/>
            <person name="Barry K."/>
            <person name="Miller A.N."/>
            <person name="Grigoriev I.V."/>
            <person name="Debuchy R."/>
            <person name="Gladieux P."/>
            <person name="Thoren M.H."/>
            <person name="Johannesson H."/>
        </authorList>
    </citation>
    <scope>NUCLEOTIDE SEQUENCE</scope>
    <source>
        <strain evidence="3">PSN324</strain>
    </source>
</reference>
<feature type="region of interest" description="Disordered" evidence="2">
    <location>
        <begin position="1"/>
        <end position="23"/>
    </location>
</feature>
<sequence length="460" mass="53080">MSRHSSSTHRRHLYGNPPYSGKRAADLGEIGDYVSRQLVPTLKENTDMPIMIIINTGPMKVSNPRPPRPRHLSLSSPNETATDDNSTAAATVVSTERAHTSRPRCSGSTYRRRSRSRSTRRVRRGNQEDIYQTCTTHIHQPVSRGRQKNRHDRPGLRKYSYAPPEHQPRGLSRSQIQNRNPSRSRSRSKTRSRSRLRLPSPYINPRARSTPSPTGILRRHRRSLTPPSPPAFRAPSPPTPILRYRSPSPAASSLPQSQPQPRPQPQPQSHPRVRLAPVTPRYSSYYDYNAHPTRNHCRACWAYRILNAEGHCSPCAWWFYEAAARPPRPVSGPPQHFGSPRGEDRERAREAWKVRRVEEEMQRETERRRVAEEEKEAWRRTRRRVMRIRNREDERMWGRAVWDHGNDDRWVQVGGGRVGYCQARSFGRNHSDGTGNTLLGSDGTDDHVEVIRGRSRVRRR</sequence>
<reference evidence="3" key="1">
    <citation type="journal article" date="2023" name="Mol. Phylogenet. Evol.">
        <title>Genome-scale phylogeny and comparative genomics of the fungal order Sordariales.</title>
        <authorList>
            <person name="Hensen N."/>
            <person name="Bonometti L."/>
            <person name="Westerberg I."/>
            <person name="Brannstrom I.O."/>
            <person name="Guillou S."/>
            <person name="Cros-Aarteil S."/>
            <person name="Calhoun S."/>
            <person name="Haridas S."/>
            <person name="Kuo A."/>
            <person name="Mondo S."/>
            <person name="Pangilinan J."/>
            <person name="Riley R."/>
            <person name="LaButti K."/>
            <person name="Andreopoulos B."/>
            <person name="Lipzen A."/>
            <person name="Chen C."/>
            <person name="Yan M."/>
            <person name="Daum C."/>
            <person name="Ng V."/>
            <person name="Clum A."/>
            <person name="Steindorff A."/>
            <person name="Ohm R.A."/>
            <person name="Martin F."/>
            <person name="Silar P."/>
            <person name="Natvig D.O."/>
            <person name="Lalanne C."/>
            <person name="Gautier V."/>
            <person name="Ament-Velasquez S.L."/>
            <person name="Kruys A."/>
            <person name="Hutchinson M.I."/>
            <person name="Powell A.J."/>
            <person name="Barry K."/>
            <person name="Miller A.N."/>
            <person name="Grigoriev I.V."/>
            <person name="Debuchy R."/>
            <person name="Gladieux P."/>
            <person name="Hiltunen Thoren M."/>
            <person name="Johannesson H."/>
        </authorList>
    </citation>
    <scope>NUCLEOTIDE SEQUENCE</scope>
    <source>
        <strain evidence="3">PSN324</strain>
    </source>
</reference>
<feature type="compositionally biased region" description="Polar residues" evidence="2">
    <location>
        <begin position="129"/>
        <end position="138"/>
    </location>
</feature>
<protein>
    <submittedName>
        <fullName evidence="3">Uncharacterized protein</fullName>
    </submittedName>
</protein>
<evidence type="ECO:0000256" key="2">
    <source>
        <dbReference type="SAM" id="MobiDB-lite"/>
    </source>
</evidence>
<dbReference type="AlphaFoldDB" id="A0AAV9H905"/>
<name>A0AAV9H905_9PEZI</name>
<comment type="caution">
    <text evidence="3">The sequence shown here is derived from an EMBL/GenBank/DDBJ whole genome shotgun (WGS) entry which is preliminary data.</text>
</comment>
<feature type="compositionally biased region" description="Low complexity" evidence="2">
    <location>
        <begin position="245"/>
        <end position="257"/>
    </location>
</feature>
<dbReference type="Proteomes" id="UP001321749">
    <property type="component" value="Unassembled WGS sequence"/>
</dbReference>
<evidence type="ECO:0000256" key="1">
    <source>
        <dbReference type="SAM" id="Coils"/>
    </source>
</evidence>
<keyword evidence="4" id="KW-1185">Reference proteome</keyword>
<feature type="coiled-coil region" evidence="1">
    <location>
        <begin position="354"/>
        <end position="381"/>
    </location>
</feature>
<feature type="compositionally biased region" description="Pro residues" evidence="2">
    <location>
        <begin position="226"/>
        <end position="240"/>
    </location>
</feature>
<feature type="compositionally biased region" description="Basic residues" evidence="2">
    <location>
        <begin position="182"/>
        <end position="196"/>
    </location>
</feature>
<keyword evidence="1" id="KW-0175">Coiled coil</keyword>
<organism evidence="3 4">
    <name type="scientific">Cladorrhinum samala</name>
    <dbReference type="NCBI Taxonomy" id="585594"/>
    <lineage>
        <taxon>Eukaryota</taxon>
        <taxon>Fungi</taxon>
        <taxon>Dikarya</taxon>
        <taxon>Ascomycota</taxon>
        <taxon>Pezizomycotina</taxon>
        <taxon>Sordariomycetes</taxon>
        <taxon>Sordariomycetidae</taxon>
        <taxon>Sordariales</taxon>
        <taxon>Podosporaceae</taxon>
        <taxon>Cladorrhinum</taxon>
    </lineage>
</organism>
<feature type="compositionally biased region" description="Low complexity" evidence="2">
    <location>
        <begin position="72"/>
        <end position="91"/>
    </location>
</feature>
<feature type="compositionally biased region" description="Pro residues" evidence="2">
    <location>
        <begin position="258"/>
        <end position="268"/>
    </location>
</feature>
<gene>
    <name evidence="3" type="ORF">QBC42DRAFT_292471</name>
</gene>
<feature type="compositionally biased region" description="Low complexity" evidence="2">
    <location>
        <begin position="172"/>
        <end position="181"/>
    </location>
</feature>
<feature type="region of interest" description="Disordered" evidence="2">
    <location>
        <begin position="57"/>
        <end position="274"/>
    </location>
</feature>
<dbReference type="EMBL" id="MU865195">
    <property type="protein sequence ID" value="KAK4456555.1"/>
    <property type="molecule type" value="Genomic_DNA"/>
</dbReference>
<feature type="compositionally biased region" description="Basic residues" evidence="2">
    <location>
        <begin position="1"/>
        <end position="13"/>
    </location>
</feature>
<accession>A0AAV9H905</accession>
<proteinExistence type="predicted"/>
<evidence type="ECO:0000313" key="4">
    <source>
        <dbReference type="Proteomes" id="UP001321749"/>
    </source>
</evidence>
<feature type="compositionally biased region" description="Basic residues" evidence="2">
    <location>
        <begin position="110"/>
        <end position="124"/>
    </location>
</feature>